<sequence>MIDLTYSRRLILEAELAEPPAARFVGAYQSAQQAALAVIAAAPGRARGRSDVWRLLTSAAPELAEWADFFSAVAPTVAAVQAGALVSERGAADLIRDAQGFMGDAVGWLRRREEILAEAG</sequence>
<dbReference type="STRING" id="1123357.SAMN02745244_00251"/>
<feature type="domain" description="SAV-6107-like HEPN" evidence="1">
    <location>
        <begin position="14"/>
        <end position="103"/>
    </location>
</feature>
<proteinExistence type="predicted"/>
<dbReference type="AlphaFoldDB" id="A0A1M6ARD6"/>
<dbReference type="RefSeq" id="WP_084189262.1">
    <property type="nucleotide sequence ID" value="NZ_FQZG01000005.1"/>
</dbReference>
<dbReference type="Proteomes" id="UP000184512">
    <property type="component" value="Unassembled WGS sequence"/>
</dbReference>
<evidence type="ECO:0000259" key="1">
    <source>
        <dbReference type="Pfam" id="PF18726"/>
    </source>
</evidence>
<name>A0A1M6ARD6_9ACTN</name>
<evidence type="ECO:0000313" key="2">
    <source>
        <dbReference type="EMBL" id="SHI39074.1"/>
    </source>
</evidence>
<organism evidence="2 3">
    <name type="scientific">Tessaracoccus bendigoensis DSM 12906</name>
    <dbReference type="NCBI Taxonomy" id="1123357"/>
    <lineage>
        <taxon>Bacteria</taxon>
        <taxon>Bacillati</taxon>
        <taxon>Actinomycetota</taxon>
        <taxon>Actinomycetes</taxon>
        <taxon>Propionibacteriales</taxon>
        <taxon>Propionibacteriaceae</taxon>
        <taxon>Tessaracoccus</taxon>
    </lineage>
</organism>
<keyword evidence="3" id="KW-1185">Reference proteome</keyword>
<dbReference type="EMBL" id="FQZG01000005">
    <property type="protein sequence ID" value="SHI39074.1"/>
    <property type="molecule type" value="Genomic_DNA"/>
</dbReference>
<protein>
    <recommendedName>
        <fullName evidence="1">SAV-6107-like HEPN domain-containing protein</fullName>
    </recommendedName>
</protein>
<accession>A0A1M6ARD6</accession>
<reference evidence="2 3" key="1">
    <citation type="submission" date="2016-11" db="EMBL/GenBank/DDBJ databases">
        <authorList>
            <person name="Jaros S."/>
            <person name="Januszkiewicz K."/>
            <person name="Wedrychowicz H."/>
        </authorList>
    </citation>
    <scope>NUCLEOTIDE SEQUENCE [LARGE SCALE GENOMIC DNA]</scope>
    <source>
        <strain evidence="2 3">DSM 12906</strain>
    </source>
</reference>
<dbReference type="InterPro" id="IPR040891">
    <property type="entry name" value="HEPN_SAV_6107"/>
</dbReference>
<evidence type="ECO:0000313" key="3">
    <source>
        <dbReference type="Proteomes" id="UP000184512"/>
    </source>
</evidence>
<gene>
    <name evidence="2" type="ORF">SAMN02745244_00251</name>
</gene>
<dbReference type="OrthoDB" id="3731052at2"/>
<dbReference type="Pfam" id="PF18726">
    <property type="entry name" value="HEPN_SAV_6107"/>
    <property type="match status" value="1"/>
</dbReference>